<dbReference type="AlphaFoldDB" id="A0A060UPE6"/>
<dbReference type="GO" id="GO:0000105">
    <property type="term" value="P:L-histidine biosynthetic process"/>
    <property type="evidence" value="ECO:0007669"/>
    <property type="project" value="UniProtKB-UniRule"/>
</dbReference>
<feature type="domain" description="Aminotransferase class I/classII large" evidence="10">
    <location>
        <begin position="36"/>
        <end position="354"/>
    </location>
</feature>
<keyword evidence="9" id="KW-0368">Histidine biosynthesis</keyword>
<reference evidence="11" key="2">
    <citation type="submission" date="2014-07" db="EMBL/GenBank/DDBJ databases">
        <title>Initial genome analysis of the psychrotolerant acidophile Acidithiobacillus ferrivorans CF27: insights into iron and sulfur oxidation pathways and into biofilm formation.</title>
        <authorList>
            <person name="Talla E."/>
            <person name="Hedrich S."/>
            <person name="Mangenot S."/>
            <person name="Ji B."/>
            <person name="Johnson D.B."/>
            <person name="Barbe V."/>
            <person name="Bonnefoy V."/>
        </authorList>
    </citation>
    <scope>NUCLEOTIDE SEQUENCE [LARGE SCALE GENOMIC DNA]</scope>
    <source>
        <strain evidence="11">CF27</strain>
    </source>
</reference>
<protein>
    <recommendedName>
        <fullName evidence="9">Histidinol-phosphate aminotransferase</fullName>
        <ecNumber evidence="9">2.6.1.9</ecNumber>
    </recommendedName>
    <alternativeName>
        <fullName evidence="9">Imidazole acetol-phosphate transaminase</fullName>
    </alternativeName>
</protein>
<evidence type="ECO:0000256" key="8">
    <source>
        <dbReference type="ARBA" id="ARBA00047481"/>
    </source>
</evidence>
<evidence type="ECO:0000313" key="11">
    <source>
        <dbReference type="EMBL" id="CDQ10151.1"/>
    </source>
</evidence>
<evidence type="ECO:0000256" key="4">
    <source>
        <dbReference type="ARBA" id="ARBA00011738"/>
    </source>
</evidence>
<keyword evidence="5 9" id="KW-0032">Aminotransferase</keyword>
<dbReference type="SUPFAM" id="SSF53383">
    <property type="entry name" value="PLP-dependent transferases"/>
    <property type="match status" value="1"/>
</dbReference>
<dbReference type="InterPro" id="IPR015421">
    <property type="entry name" value="PyrdxlP-dep_Trfase_major"/>
</dbReference>
<dbReference type="NCBIfam" id="TIGR01141">
    <property type="entry name" value="hisC"/>
    <property type="match status" value="1"/>
</dbReference>
<reference evidence="12 13" key="3">
    <citation type="submission" date="2017-03" db="EMBL/GenBank/DDBJ databases">
        <authorList>
            <person name="Regsiter A."/>
            <person name="William W."/>
        </authorList>
    </citation>
    <scope>NUCLEOTIDE SEQUENCE [LARGE SCALE GENOMIC DNA]</scope>
    <source>
        <strain evidence="12">PRJEB5721</strain>
    </source>
</reference>
<dbReference type="EC" id="2.6.1.9" evidence="9"/>
<keyword evidence="9" id="KW-0028">Amino-acid biosynthesis</keyword>
<dbReference type="PANTHER" id="PTHR43643:SF3">
    <property type="entry name" value="HISTIDINOL-PHOSPHATE AMINOTRANSFERASE"/>
    <property type="match status" value="1"/>
</dbReference>
<evidence type="ECO:0000313" key="12">
    <source>
        <dbReference type="EMBL" id="SMH64110.1"/>
    </source>
</evidence>
<dbReference type="GO" id="GO:0004400">
    <property type="term" value="F:histidinol-phosphate transaminase activity"/>
    <property type="evidence" value="ECO:0007669"/>
    <property type="project" value="UniProtKB-UniRule"/>
</dbReference>
<comment type="subunit">
    <text evidence="4 9">Homodimer.</text>
</comment>
<dbReference type="GO" id="GO:0030170">
    <property type="term" value="F:pyridoxal phosphate binding"/>
    <property type="evidence" value="ECO:0007669"/>
    <property type="project" value="InterPro"/>
</dbReference>
<dbReference type="InterPro" id="IPR015422">
    <property type="entry name" value="PyrdxlP-dep_Trfase_small"/>
</dbReference>
<dbReference type="CDD" id="cd00609">
    <property type="entry name" value="AAT_like"/>
    <property type="match status" value="1"/>
</dbReference>
<keyword evidence="6 9" id="KW-0808">Transferase</keyword>
<evidence type="ECO:0000256" key="7">
    <source>
        <dbReference type="ARBA" id="ARBA00022898"/>
    </source>
</evidence>
<evidence type="ECO:0000259" key="10">
    <source>
        <dbReference type="Pfam" id="PF00155"/>
    </source>
</evidence>
<proteinExistence type="inferred from homology"/>
<reference evidence="11" key="1">
    <citation type="submission" date="2014-03" db="EMBL/GenBank/DDBJ databases">
        <authorList>
            <person name="Genoscope - CEA"/>
        </authorList>
    </citation>
    <scope>NUCLEOTIDE SEQUENCE [LARGE SCALE GENOMIC DNA]</scope>
    <source>
        <strain evidence="11">CF27</strain>
    </source>
</reference>
<comment type="similarity">
    <text evidence="3 9">Belongs to the class-II pyridoxal-phosphate-dependent aminotransferase family. Histidinol-phosphate aminotransferase subfamily.</text>
</comment>
<dbReference type="HAMAP" id="MF_01023">
    <property type="entry name" value="HisC_aminotrans_2"/>
    <property type="match status" value="1"/>
</dbReference>
<gene>
    <name evidence="9 11" type="primary">hisC</name>
    <name evidence="12" type="ORF">AFERRI_10143</name>
    <name evidence="11" type="ORF">AFERRI_40103</name>
</gene>
<keyword evidence="13" id="KW-1185">Reference proteome</keyword>
<dbReference type="InterPro" id="IPR050106">
    <property type="entry name" value="HistidinolP_aminotransfase"/>
</dbReference>
<sequence>MCNKYLEYAAAGVSDLRPYQPGKPLAELEREQGIRDAIKLASNENPLGPSPMALTAIRAALPTLALYPEGSAPELRALLARQLDLDPRQFIFGNGSDQVVEFAVRAFAGPGTEVIVSQYAFAAYAIAAQASGATVRIAPARDYGHDLEAMAGLLNAQTRLVFIANPNNPTGTYLTAEALETFIDSVPAHALVVLDEAYLELMDTADYPDGKLWLRRFSNLLLTRTFSKAYGLAGLRCGYGIGHPDLIAVLERVRQPFNVNTLAQVAAHAALTDRAHLRATLANNHQGIVTLRDGLRNLGLTILPPAGNFTAFAVPGGGQRVYDALLQRGVIIRPLTPYGMPDHLRVSVGLPVENQRFLKMLGEVL</sequence>
<evidence type="ECO:0000256" key="1">
    <source>
        <dbReference type="ARBA" id="ARBA00001933"/>
    </source>
</evidence>
<keyword evidence="7 9" id="KW-0663">Pyridoxal phosphate</keyword>
<dbReference type="InterPro" id="IPR005861">
    <property type="entry name" value="HisP_aminotrans"/>
</dbReference>
<organism evidence="11">
    <name type="scientific">Acidithiobacillus ferrivorans</name>
    <dbReference type="NCBI Taxonomy" id="160808"/>
    <lineage>
        <taxon>Bacteria</taxon>
        <taxon>Pseudomonadati</taxon>
        <taxon>Pseudomonadota</taxon>
        <taxon>Acidithiobacillia</taxon>
        <taxon>Acidithiobacillales</taxon>
        <taxon>Acidithiobacillaceae</taxon>
        <taxon>Acidithiobacillus</taxon>
    </lineage>
</organism>
<dbReference type="Gene3D" id="3.40.640.10">
    <property type="entry name" value="Type I PLP-dependent aspartate aminotransferase-like (Major domain)"/>
    <property type="match status" value="1"/>
</dbReference>
<dbReference type="Proteomes" id="UP000193925">
    <property type="component" value="Chromosome AFERRI"/>
</dbReference>
<dbReference type="UniPathway" id="UPA00031">
    <property type="reaction ID" value="UER00012"/>
</dbReference>
<dbReference type="PROSITE" id="PS00599">
    <property type="entry name" value="AA_TRANSFER_CLASS_2"/>
    <property type="match status" value="1"/>
</dbReference>
<name>A0A060UPE6_9PROT</name>
<dbReference type="EMBL" id="LT841305">
    <property type="protein sequence ID" value="SMH64110.1"/>
    <property type="molecule type" value="Genomic_DNA"/>
</dbReference>
<dbReference type="RefSeq" id="WP_035192481.1">
    <property type="nucleotide sequence ID" value="NZ_CCCS020000034.1"/>
</dbReference>
<dbReference type="EMBL" id="CCCS020000034">
    <property type="protein sequence ID" value="CDQ10151.1"/>
    <property type="molecule type" value="Genomic_DNA"/>
</dbReference>
<comment type="pathway">
    <text evidence="2 9">Amino-acid biosynthesis; L-histidine biosynthesis; L-histidine from 5-phospho-alpha-D-ribose 1-diphosphate: step 7/9.</text>
</comment>
<evidence type="ECO:0000256" key="6">
    <source>
        <dbReference type="ARBA" id="ARBA00022679"/>
    </source>
</evidence>
<evidence type="ECO:0000256" key="3">
    <source>
        <dbReference type="ARBA" id="ARBA00007970"/>
    </source>
</evidence>
<evidence type="ECO:0000256" key="2">
    <source>
        <dbReference type="ARBA" id="ARBA00005011"/>
    </source>
</evidence>
<evidence type="ECO:0000256" key="5">
    <source>
        <dbReference type="ARBA" id="ARBA00022576"/>
    </source>
</evidence>
<dbReference type="Pfam" id="PF00155">
    <property type="entry name" value="Aminotran_1_2"/>
    <property type="match status" value="1"/>
</dbReference>
<comment type="catalytic activity">
    <reaction evidence="8 9">
        <text>L-histidinol phosphate + 2-oxoglutarate = 3-(imidazol-4-yl)-2-oxopropyl phosphate + L-glutamate</text>
        <dbReference type="Rhea" id="RHEA:23744"/>
        <dbReference type="ChEBI" id="CHEBI:16810"/>
        <dbReference type="ChEBI" id="CHEBI:29985"/>
        <dbReference type="ChEBI" id="CHEBI:57766"/>
        <dbReference type="ChEBI" id="CHEBI:57980"/>
        <dbReference type="EC" id="2.6.1.9"/>
    </reaction>
</comment>
<feature type="modified residue" description="N6-(pyridoxal phosphate)lysine" evidence="9">
    <location>
        <position position="228"/>
    </location>
</feature>
<dbReference type="InterPro" id="IPR004839">
    <property type="entry name" value="Aminotransferase_I/II_large"/>
</dbReference>
<evidence type="ECO:0000313" key="13">
    <source>
        <dbReference type="Proteomes" id="UP000193925"/>
    </source>
</evidence>
<evidence type="ECO:0000256" key="9">
    <source>
        <dbReference type="HAMAP-Rule" id="MF_01023"/>
    </source>
</evidence>
<dbReference type="Gene3D" id="3.90.1150.10">
    <property type="entry name" value="Aspartate Aminotransferase, domain 1"/>
    <property type="match status" value="1"/>
</dbReference>
<accession>A0A060UPE6</accession>
<dbReference type="InterPro" id="IPR001917">
    <property type="entry name" value="Aminotrans_II_pyridoxalP_BS"/>
</dbReference>
<dbReference type="InterPro" id="IPR015424">
    <property type="entry name" value="PyrdxlP-dep_Trfase"/>
</dbReference>
<comment type="cofactor">
    <cofactor evidence="1 9">
        <name>pyridoxal 5'-phosphate</name>
        <dbReference type="ChEBI" id="CHEBI:597326"/>
    </cofactor>
</comment>
<dbReference type="PANTHER" id="PTHR43643">
    <property type="entry name" value="HISTIDINOL-PHOSPHATE AMINOTRANSFERASE 2"/>
    <property type="match status" value="1"/>
</dbReference>